<organism evidence="1 2">
    <name type="scientific">Halorubrum coriense DSM 10284</name>
    <dbReference type="NCBI Taxonomy" id="1227466"/>
    <lineage>
        <taxon>Archaea</taxon>
        <taxon>Methanobacteriati</taxon>
        <taxon>Methanobacteriota</taxon>
        <taxon>Stenosarchaea group</taxon>
        <taxon>Halobacteria</taxon>
        <taxon>Halobacteriales</taxon>
        <taxon>Haloferacaceae</taxon>
        <taxon>Halorubrum</taxon>
    </lineage>
</organism>
<dbReference type="STRING" id="1227466.C464_04046"/>
<reference evidence="1 2" key="1">
    <citation type="journal article" date="2014" name="PLoS Genet.">
        <title>Phylogenetically driven sequencing of extremely halophilic archaea reveals strategies for static and dynamic osmo-response.</title>
        <authorList>
            <person name="Becker E.A."/>
            <person name="Seitzer P.M."/>
            <person name="Tritt A."/>
            <person name="Larsen D."/>
            <person name="Krusor M."/>
            <person name="Yao A.I."/>
            <person name="Wu D."/>
            <person name="Madern D."/>
            <person name="Eisen J.A."/>
            <person name="Darling A.E."/>
            <person name="Facciotti M.T."/>
        </authorList>
    </citation>
    <scope>NUCLEOTIDE SEQUENCE [LARGE SCALE GENOMIC DNA]</scope>
    <source>
        <strain evidence="1 2">DSM 10284</strain>
    </source>
</reference>
<evidence type="ECO:0000313" key="1">
    <source>
        <dbReference type="EMBL" id="ELZ49617.1"/>
    </source>
</evidence>
<dbReference type="EMBL" id="AOJL01000020">
    <property type="protein sequence ID" value="ELZ49617.1"/>
    <property type="molecule type" value="Genomic_DNA"/>
</dbReference>
<keyword evidence="2" id="KW-1185">Reference proteome</keyword>
<protein>
    <submittedName>
        <fullName evidence="1">Uncharacterized protein</fullName>
    </submittedName>
</protein>
<comment type="caution">
    <text evidence="1">The sequence shown here is derived from an EMBL/GenBank/DDBJ whole genome shotgun (WGS) entry which is preliminary data.</text>
</comment>
<proteinExistence type="predicted"/>
<dbReference type="AlphaFoldDB" id="M0ERU6"/>
<name>M0ERU6_9EURY</name>
<gene>
    <name evidence="1" type="ORF">C464_04046</name>
</gene>
<dbReference type="Proteomes" id="UP000011509">
    <property type="component" value="Unassembled WGS sequence"/>
</dbReference>
<sequence>MRRPLLGAIGVLTALVPERLAGAFEGLAVEDPASVAWNERLTDGVRAIGVVYVPLALWERRQRNGT</sequence>
<dbReference type="OrthoDB" id="260081at2157"/>
<dbReference type="RefSeq" id="WP_006112254.1">
    <property type="nucleotide sequence ID" value="NZ_AOJL01000020.1"/>
</dbReference>
<accession>M0ERU6</accession>
<evidence type="ECO:0000313" key="2">
    <source>
        <dbReference type="Proteomes" id="UP000011509"/>
    </source>
</evidence>
<dbReference type="PATRIC" id="fig|1227466.3.peg.820"/>